<feature type="transmembrane region" description="Helical" evidence="8">
    <location>
        <begin position="262"/>
        <end position="284"/>
    </location>
</feature>
<sequence length="420" mass="44449">MISHTGWRSSRAFVTLVVSVAIFTDIFLYGLIVPVLPFALKVRMSLPENDIQLWASAFLAVYGASIFLGSLLFGWIGDHSKARQGPFLLGLVIVGGATFITALTTSLPLFLLARVLQGLSTSSIFTIGYSLLLDTVGTNHIGSALGFTNLGLSLGLFAGPIIGGFIYDIAGYVAVFAPAFALIIIETTLCLLLKPLPPGYKHNPSSEHNPSPEESPLLHDGQSQSSPPTILLLLRSPRFLVAMIGMCMLNTFMTALEAVLPPIALVFLSSSLPLMVLSPLAGYCVDRVGPFWPAVSGFALATPSMMLLGVVQQNTALHSVLLRVFLFLFGCGVAMAMPALMTEISRATERLHPGGCGASSQAYGLSNAAFAAGTLAGPLYAAYMREWAGWVVLTGSMGVFGLVTVGLVVVFTRGCGREDV</sequence>
<dbReference type="CDD" id="cd17325">
    <property type="entry name" value="MFS_MdtG_SLC18_like"/>
    <property type="match status" value="1"/>
</dbReference>
<dbReference type="PANTHER" id="PTHR23506:SF23">
    <property type="entry name" value="GH10249P"/>
    <property type="match status" value="1"/>
</dbReference>
<feature type="transmembrane region" description="Helical" evidence="8">
    <location>
        <begin position="144"/>
        <end position="166"/>
    </location>
</feature>
<feature type="region of interest" description="Disordered" evidence="7">
    <location>
        <begin position="202"/>
        <end position="224"/>
    </location>
</feature>
<reference evidence="9 10" key="1">
    <citation type="submission" date="2019-04" db="EMBL/GenBank/DDBJ databases">
        <authorList>
            <consortium name="DOE Joint Genome Institute"/>
            <person name="Mondo S."/>
            <person name="Kjaerbolling I."/>
            <person name="Vesth T."/>
            <person name="Frisvad J.C."/>
            <person name="Nybo J.L."/>
            <person name="Theobald S."/>
            <person name="Kildgaard S."/>
            <person name="Isbrandt T."/>
            <person name="Kuo A."/>
            <person name="Sato A."/>
            <person name="Lyhne E.K."/>
            <person name="Kogle M.E."/>
            <person name="Wiebenga A."/>
            <person name="Kun R.S."/>
            <person name="Lubbers R.J."/>
            <person name="Makela M.R."/>
            <person name="Barry K."/>
            <person name="Chovatia M."/>
            <person name="Clum A."/>
            <person name="Daum C."/>
            <person name="Haridas S."/>
            <person name="He G."/>
            <person name="LaButti K."/>
            <person name="Lipzen A."/>
            <person name="Riley R."/>
            <person name="Salamov A."/>
            <person name="Simmons B.A."/>
            <person name="Magnuson J.K."/>
            <person name="Henrissat B."/>
            <person name="Mortensen U.H."/>
            <person name="Larsen T.O."/>
            <person name="Devries R.P."/>
            <person name="Grigoriev I.V."/>
            <person name="Machida M."/>
            <person name="Baker S.E."/>
            <person name="Andersen M.R."/>
            <person name="Cantor M.N."/>
            <person name="Hua S.X."/>
        </authorList>
    </citation>
    <scope>NUCLEOTIDE SEQUENCE [LARGE SCALE GENOMIC DNA]</scope>
    <source>
        <strain evidence="9 10">CBS 119388</strain>
    </source>
</reference>
<gene>
    <name evidence="9" type="ORF">BDV37DRAFT_274575</name>
</gene>
<dbReference type="AlphaFoldDB" id="A0A5N7D1G8"/>
<feature type="transmembrane region" description="Helical" evidence="8">
    <location>
        <begin position="87"/>
        <end position="105"/>
    </location>
</feature>
<evidence type="ECO:0000256" key="5">
    <source>
        <dbReference type="ARBA" id="ARBA00022989"/>
    </source>
</evidence>
<dbReference type="InterPro" id="IPR001958">
    <property type="entry name" value="Tet-R_TetA/multi-R_MdtG-like"/>
</dbReference>
<proteinExistence type="inferred from homology"/>
<evidence type="ECO:0000256" key="2">
    <source>
        <dbReference type="ARBA" id="ARBA00006829"/>
    </source>
</evidence>
<keyword evidence="5 8" id="KW-1133">Transmembrane helix</keyword>
<dbReference type="PANTHER" id="PTHR23506">
    <property type="entry name" value="GH10249P"/>
    <property type="match status" value="1"/>
</dbReference>
<feature type="transmembrane region" description="Helical" evidence="8">
    <location>
        <begin position="320"/>
        <end position="341"/>
    </location>
</feature>
<dbReference type="GeneID" id="43669946"/>
<accession>A0A5N7D1G8</accession>
<feature type="transmembrane region" description="Helical" evidence="8">
    <location>
        <begin position="291"/>
        <end position="308"/>
    </location>
</feature>
<dbReference type="Gene3D" id="1.20.1250.20">
    <property type="entry name" value="MFS general substrate transporter like domains"/>
    <property type="match status" value="2"/>
</dbReference>
<feature type="transmembrane region" description="Helical" evidence="8">
    <location>
        <begin position="12"/>
        <end position="33"/>
    </location>
</feature>
<dbReference type="SUPFAM" id="SSF103473">
    <property type="entry name" value="MFS general substrate transporter"/>
    <property type="match status" value="1"/>
</dbReference>
<accession>A0A5N6HRG1</accession>
<feature type="transmembrane region" description="Helical" evidence="8">
    <location>
        <begin position="387"/>
        <end position="411"/>
    </location>
</feature>
<organism evidence="9 10">
    <name type="scientific">Aspergillus pseudonomiae</name>
    <dbReference type="NCBI Taxonomy" id="1506151"/>
    <lineage>
        <taxon>Eukaryota</taxon>
        <taxon>Fungi</taxon>
        <taxon>Dikarya</taxon>
        <taxon>Ascomycota</taxon>
        <taxon>Pezizomycotina</taxon>
        <taxon>Eurotiomycetes</taxon>
        <taxon>Eurotiomycetidae</taxon>
        <taxon>Eurotiales</taxon>
        <taxon>Aspergillaceae</taxon>
        <taxon>Aspergillus</taxon>
        <taxon>Aspergillus subgen. Circumdati</taxon>
    </lineage>
</organism>
<keyword evidence="6 8" id="KW-0472">Membrane</keyword>
<evidence type="ECO:0000256" key="7">
    <source>
        <dbReference type="SAM" id="MobiDB-lite"/>
    </source>
</evidence>
<keyword evidence="10" id="KW-1185">Reference proteome</keyword>
<feature type="transmembrane region" description="Helical" evidence="8">
    <location>
        <begin position="53"/>
        <end position="75"/>
    </location>
</feature>
<keyword evidence="4 8" id="KW-0812">Transmembrane</keyword>
<comment type="subcellular location">
    <subcellularLocation>
        <location evidence="1">Membrane</location>
        <topology evidence="1">Multi-pass membrane protein</topology>
    </subcellularLocation>
</comment>
<evidence type="ECO:0000256" key="8">
    <source>
        <dbReference type="SAM" id="Phobius"/>
    </source>
</evidence>
<name>A0A5N7D1G8_9EURO</name>
<comment type="similarity">
    <text evidence="2">Belongs to the major facilitator superfamily. Vesicular transporter family.</text>
</comment>
<evidence type="ECO:0000256" key="3">
    <source>
        <dbReference type="ARBA" id="ARBA00022448"/>
    </source>
</evidence>
<evidence type="ECO:0000256" key="6">
    <source>
        <dbReference type="ARBA" id="ARBA00023136"/>
    </source>
</evidence>
<feature type="transmembrane region" description="Helical" evidence="8">
    <location>
        <begin position="172"/>
        <end position="193"/>
    </location>
</feature>
<dbReference type="RefSeq" id="XP_031937581.1">
    <property type="nucleotide sequence ID" value="XM_032085255.1"/>
</dbReference>
<keyword evidence="3" id="KW-0813">Transport</keyword>
<feature type="transmembrane region" description="Helical" evidence="8">
    <location>
        <begin position="362"/>
        <end position="381"/>
    </location>
</feature>
<dbReference type="GO" id="GO:0016020">
    <property type="term" value="C:membrane"/>
    <property type="evidence" value="ECO:0007669"/>
    <property type="project" value="UniProtKB-SubCell"/>
</dbReference>
<dbReference type="EMBL" id="ML736818">
    <property type="protein sequence ID" value="KAE8400262.1"/>
    <property type="molecule type" value="Genomic_DNA"/>
</dbReference>
<dbReference type="InterPro" id="IPR011701">
    <property type="entry name" value="MFS"/>
</dbReference>
<evidence type="ECO:0000313" key="9">
    <source>
        <dbReference type="EMBL" id="KAE8400262.1"/>
    </source>
</evidence>
<dbReference type="PROSITE" id="PS50850">
    <property type="entry name" value="MFS"/>
    <property type="match status" value="1"/>
</dbReference>
<dbReference type="Proteomes" id="UP000325579">
    <property type="component" value="Unassembled WGS sequence"/>
</dbReference>
<dbReference type="PRINTS" id="PR01035">
    <property type="entry name" value="TCRTETA"/>
</dbReference>
<feature type="transmembrane region" description="Helical" evidence="8">
    <location>
        <begin position="111"/>
        <end position="132"/>
    </location>
</feature>
<dbReference type="GO" id="GO:0022857">
    <property type="term" value="F:transmembrane transporter activity"/>
    <property type="evidence" value="ECO:0007669"/>
    <property type="project" value="InterPro"/>
</dbReference>
<feature type="compositionally biased region" description="Low complexity" evidence="7">
    <location>
        <begin position="202"/>
        <end position="215"/>
    </location>
</feature>
<dbReference type="InterPro" id="IPR050930">
    <property type="entry name" value="MFS_Vesicular_Transporter"/>
</dbReference>
<evidence type="ECO:0000256" key="4">
    <source>
        <dbReference type="ARBA" id="ARBA00022692"/>
    </source>
</evidence>
<dbReference type="OrthoDB" id="5086884at2759"/>
<dbReference type="InterPro" id="IPR036259">
    <property type="entry name" value="MFS_trans_sf"/>
</dbReference>
<dbReference type="Pfam" id="PF07690">
    <property type="entry name" value="MFS_1"/>
    <property type="match status" value="1"/>
</dbReference>
<evidence type="ECO:0000313" key="10">
    <source>
        <dbReference type="Proteomes" id="UP000325579"/>
    </source>
</evidence>
<evidence type="ECO:0000256" key="1">
    <source>
        <dbReference type="ARBA" id="ARBA00004141"/>
    </source>
</evidence>
<protein>
    <submittedName>
        <fullName evidence="9">Major facilitator superfamily domain-containing protein</fullName>
    </submittedName>
</protein>
<dbReference type="InterPro" id="IPR020846">
    <property type="entry name" value="MFS_dom"/>
</dbReference>